<evidence type="ECO:0000256" key="4">
    <source>
        <dbReference type="ARBA" id="ARBA00022763"/>
    </source>
</evidence>
<evidence type="ECO:0000313" key="8">
    <source>
        <dbReference type="Proteomes" id="UP000037939"/>
    </source>
</evidence>
<evidence type="ECO:0000259" key="6">
    <source>
        <dbReference type="SMART" id="SM00478"/>
    </source>
</evidence>
<dbReference type="EC" id="3.2.2.21" evidence="3"/>
<comment type="catalytic activity">
    <reaction evidence="1">
        <text>Hydrolysis of alkylated DNA, releasing 3-methyladenine, 3-methylguanine, 7-methylguanine and 7-methyladenine.</text>
        <dbReference type="EC" id="3.2.2.21"/>
    </reaction>
</comment>
<sequence length="212" mass="23932">MSEEVVTLPHYWEDAVAALRAADPLLAAVIDRFPNVSLRGRGDAYQTLARSIVGQQISVKAADSVWNRFMAEMGGTLDSQRLLATDIERLRACGLSGRKVEYLRDLSTHHVAGRLDLALWQTWDDEQIIKELVSIRGIGRWTAEMFLMFCMLRPNVLPLADIGVINAIAQLYNANERLDAAAMRALAQKWHPYCSVATWYLWRSLEAVPVEY</sequence>
<feature type="domain" description="HhH-GPD" evidence="6">
    <location>
        <begin position="53"/>
        <end position="206"/>
    </location>
</feature>
<dbReference type="InterPro" id="IPR051912">
    <property type="entry name" value="Alkylbase_DNA_Glycosylase/TA"/>
</dbReference>
<keyword evidence="7" id="KW-0326">Glycosidase</keyword>
<dbReference type="AlphaFoldDB" id="A0A0N0XL94"/>
<dbReference type="GO" id="GO:0032131">
    <property type="term" value="F:alkylated DNA binding"/>
    <property type="evidence" value="ECO:0007669"/>
    <property type="project" value="TreeGrafter"/>
</dbReference>
<gene>
    <name evidence="7" type="primary">alkA</name>
    <name evidence="7" type="ORF">WG78_11535</name>
</gene>
<dbReference type="FunFam" id="1.10.340.30:FF:000004">
    <property type="entry name" value="DNA-3-methyladenine glycosylase II"/>
    <property type="match status" value="1"/>
</dbReference>
<comment type="caution">
    <text evidence="7">The sequence shown here is derived from an EMBL/GenBank/DDBJ whole genome shotgun (WGS) entry which is preliminary data.</text>
</comment>
<protein>
    <recommendedName>
        <fullName evidence="3">DNA-3-methyladenine glycosylase II</fullName>
        <ecNumber evidence="3">3.2.2.21</ecNumber>
    </recommendedName>
</protein>
<dbReference type="OrthoDB" id="9811249at2"/>
<dbReference type="RefSeq" id="WP_053937950.1">
    <property type="nucleotide sequence ID" value="NZ_LAQT01000008.1"/>
</dbReference>
<dbReference type="GO" id="GO:0043916">
    <property type="term" value="F:DNA-7-methylguanine glycosylase activity"/>
    <property type="evidence" value="ECO:0007669"/>
    <property type="project" value="TreeGrafter"/>
</dbReference>
<evidence type="ECO:0000256" key="3">
    <source>
        <dbReference type="ARBA" id="ARBA00012000"/>
    </source>
</evidence>
<keyword evidence="4" id="KW-0227">DNA damage</keyword>
<evidence type="ECO:0000256" key="5">
    <source>
        <dbReference type="ARBA" id="ARBA00023204"/>
    </source>
</evidence>
<organism evidence="7 8">
    <name type="scientific">Amantichitinum ursilacus</name>
    <dbReference type="NCBI Taxonomy" id="857265"/>
    <lineage>
        <taxon>Bacteria</taxon>
        <taxon>Pseudomonadati</taxon>
        <taxon>Pseudomonadota</taxon>
        <taxon>Betaproteobacteria</taxon>
        <taxon>Neisseriales</taxon>
        <taxon>Chitinibacteraceae</taxon>
        <taxon>Amantichitinum</taxon>
    </lineage>
</organism>
<accession>A0A0N0XL94</accession>
<evidence type="ECO:0000256" key="1">
    <source>
        <dbReference type="ARBA" id="ARBA00000086"/>
    </source>
</evidence>
<dbReference type="Gene3D" id="1.10.340.30">
    <property type="entry name" value="Hypothetical protein, domain 2"/>
    <property type="match status" value="1"/>
</dbReference>
<comment type="similarity">
    <text evidence="2">Belongs to the alkylbase DNA glycosidase AlkA family.</text>
</comment>
<dbReference type="InterPro" id="IPR011257">
    <property type="entry name" value="DNA_glycosylase"/>
</dbReference>
<dbReference type="PANTHER" id="PTHR43003:SF5">
    <property type="entry name" value="DNA-3-METHYLADENINE GLYCOSYLASE"/>
    <property type="match status" value="1"/>
</dbReference>
<dbReference type="PATRIC" id="fig|857265.3.peg.2369"/>
<dbReference type="GO" id="GO:0032993">
    <property type="term" value="C:protein-DNA complex"/>
    <property type="evidence" value="ECO:0007669"/>
    <property type="project" value="TreeGrafter"/>
</dbReference>
<dbReference type="STRING" id="857265.WG78_11535"/>
<dbReference type="GO" id="GO:0005737">
    <property type="term" value="C:cytoplasm"/>
    <property type="evidence" value="ECO:0007669"/>
    <property type="project" value="TreeGrafter"/>
</dbReference>
<dbReference type="GO" id="GO:0006285">
    <property type="term" value="P:base-excision repair, AP site formation"/>
    <property type="evidence" value="ECO:0007669"/>
    <property type="project" value="TreeGrafter"/>
</dbReference>
<dbReference type="EMBL" id="LAQT01000008">
    <property type="protein sequence ID" value="KPC53120.1"/>
    <property type="molecule type" value="Genomic_DNA"/>
</dbReference>
<name>A0A0N0XL94_9NEIS</name>
<keyword evidence="5" id="KW-0234">DNA repair</keyword>
<reference evidence="7 8" key="1">
    <citation type="submission" date="2015-07" db="EMBL/GenBank/DDBJ databases">
        <title>Draft genome sequence of the Amantichitinum ursilacus IGB-41, a new chitin-degrading bacterium.</title>
        <authorList>
            <person name="Kirstahler P."/>
            <person name="Guenther M."/>
            <person name="Grumaz C."/>
            <person name="Rupp S."/>
            <person name="Zibek S."/>
            <person name="Sohn K."/>
        </authorList>
    </citation>
    <scope>NUCLEOTIDE SEQUENCE [LARGE SCALE GENOMIC DNA]</scope>
    <source>
        <strain evidence="7 8">IGB-41</strain>
    </source>
</reference>
<dbReference type="SUPFAM" id="SSF48150">
    <property type="entry name" value="DNA-glycosylase"/>
    <property type="match status" value="1"/>
</dbReference>
<dbReference type="SMART" id="SM00478">
    <property type="entry name" value="ENDO3c"/>
    <property type="match status" value="1"/>
</dbReference>
<dbReference type="Pfam" id="PF00730">
    <property type="entry name" value="HhH-GPD"/>
    <property type="match status" value="1"/>
</dbReference>
<dbReference type="Proteomes" id="UP000037939">
    <property type="component" value="Unassembled WGS sequence"/>
</dbReference>
<proteinExistence type="inferred from homology"/>
<keyword evidence="7" id="KW-0378">Hydrolase</keyword>
<evidence type="ECO:0000256" key="2">
    <source>
        <dbReference type="ARBA" id="ARBA00010817"/>
    </source>
</evidence>
<dbReference type="GO" id="GO:0006307">
    <property type="term" value="P:DNA alkylation repair"/>
    <property type="evidence" value="ECO:0007669"/>
    <property type="project" value="TreeGrafter"/>
</dbReference>
<dbReference type="Gene3D" id="1.10.1670.40">
    <property type="match status" value="1"/>
</dbReference>
<dbReference type="GO" id="GO:0008725">
    <property type="term" value="F:DNA-3-methyladenine glycosylase activity"/>
    <property type="evidence" value="ECO:0007669"/>
    <property type="project" value="TreeGrafter"/>
</dbReference>
<evidence type="ECO:0000313" key="7">
    <source>
        <dbReference type="EMBL" id="KPC53120.1"/>
    </source>
</evidence>
<dbReference type="PANTHER" id="PTHR43003">
    <property type="entry name" value="DNA-3-METHYLADENINE GLYCOSYLASE"/>
    <property type="match status" value="1"/>
</dbReference>
<keyword evidence="8" id="KW-1185">Reference proteome</keyword>
<dbReference type="CDD" id="cd00056">
    <property type="entry name" value="ENDO3c"/>
    <property type="match status" value="1"/>
</dbReference>
<dbReference type="InterPro" id="IPR003265">
    <property type="entry name" value="HhH-GPD_domain"/>
</dbReference>